<keyword evidence="7 8" id="KW-0460">Magnesium</keyword>
<comment type="catalytic activity">
    <reaction evidence="8">
        <text>succinate + ATP + CoA = succinyl-CoA + ADP + phosphate</text>
        <dbReference type="Rhea" id="RHEA:17661"/>
        <dbReference type="ChEBI" id="CHEBI:30031"/>
        <dbReference type="ChEBI" id="CHEBI:30616"/>
        <dbReference type="ChEBI" id="CHEBI:43474"/>
        <dbReference type="ChEBI" id="CHEBI:57287"/>
        <dbReference type="ChEBI" id="CHEBI:57292"/>
        <dbReference type="ChEBI" id="CHEBI:456216"/>
        <dbReference type="EC" id="6.2.1.5"/>
    </reaction>
</comment>
<dbReference type="Gene3D" id="3.40.50.261">
    <property type="entry name" value="Succinyl-CoA synthetase domains"/>
    <property type="match status" value="1"/>
</dbReference>
<dbReference type="InterPro" id="IPR013815">
    <property type="entry name" value="ATP_grasp_subdomain_1"/>
</dbReference>
<dbReference type="GO" id="GO:0005829">
    <property type="term" value="C:cytosol"/>
    <property type="evidence" value="ECO:0007669"/>
    <property type="project" value="TreeGrafter"/>
</dbReference>
<dbReference type="GO" id="GO:0005524">
    <property type="term" value="F:ATP binding"/>
    <property type="evidence" value="ECO:0007669"/>
    <property type="project" value="UniProtKB-UniRule"/>
</dbReference>
<feature type="domain" description="ATP-grasp" evidence="9">
    <location>
        <begin position="9"/>
        <end position="218"/>
    </location>
</feature>
<evidence type="ECO:0000256" key="8">
    <source>
        <dbReference type="HAMAP-Rule" id="MF_00558"/>
    </source>
</evidence>
<feature type="binding site" evidence="8">
    <location>
        <position position="256"/>
    </location>
    <ligand>
        <name>substrate</name>
        <note>ligand shared with subunit alpha</note>
    </ligand>
</feature>
<dbReference type="Pfam" id="PF08442">
    <property type="entry name" value="ATP-grasp_2"/>
    <property type="match status" value="1"/>
</dbReference>
<evidence type="ECO:0000256" key="6">
    <source>
        <dbReference type="ARBA" id="ARBA00022840"/>
    </source>
</evidence>
<evidence type="ECO:0000256" key="1">
    <source>
        <dbReference type="ARBA" id="ARBA00009182"/>
    </source>
</evidence>
<organism evidence="10 11">
    <name type="scientific">Kribbella rubisoli</name>
    <dbReference type="NCBI Taxonomy" id="3075929"/>
    <lineage>
        <taxon>Bacteria</taxon>
        <taxon>Bacillati</taxon>
        <taxon>Actinomycetota</taxon>
        <taxon>Actinomycetes</taxon>
        <taxon>Propionibacteriales</taxon>
        <taxon>Kribbellaceae</taxon>
        <taxon>Kribbella</taxon>
    </lineage>
</organism>
<accession>A0A4Q7WYX6</accession>
<dbReference type="Proteomes" id="UP000292027">
    <property type="component" value="Unassembled WGS sequence"/>
</dbReference>
<evidence type="ECO:0000256" key="7">
    <source>
        <dbReference type="ARBA" id="ARBA00022842"/>
    </source>
</evidence>
<feature type="binding site" evidence="8">
    <location>
        <position position="45"/>
    </location>
    <ligand>
        <name>ATP</name>
        <dbReference type="ChEBI" id="CHEBI:30616"/>
    </ligand>
</feature>
<dbReference type="PROSITE" id="PS01217">
    <property type="entry name" value="SUCCINYL_COA_LIG_3"/>
    <property type="match status" value="1"/>
</dbReference>
<comment type="subunit">
    <text evidence="8">Heterotetramer of two alpha and two beta subunits.</text>
</comment>
<feature type="binding site" evidence="8">
    <location>
        <position position="205"/>
    </location>
    <ligand>
        <name>Mg(2+)</name>
        <dbReference type="ChEBI" id="CHEBI:18420"/>
    </ligand>
</feature>
<keyword evidence="4 8" id="KW-0479">Metal-binding</keyword>
<dbReference type="PANTHER" id="PTHR11815:SF10">
    <property type="entry name" value="SUCCINATE--COA LIGASE [GDP-FORMING] SUBUNIT BETA, MITOCHONDRIAL"/>
    <property type="match status" value="1"/>
</dbReference>
<name>A0A4Q7WYX6_9ACTN</name>
<feature type="binding site" evidence="8">
    <location>
        <position position="99"/>
    </location>
    <ligand>
        <name>ATP</name>
        <dbReference type="ChEBI" id="CHEBI:30616"/>
    </ligand>
</feature>
<dbReference type="InterPro" id="IPR011761">
    <property type="entry name" value="ATP-grasp"/>
</dbReference>
<evidence type="ECO:0000313" key="10">
    <source>
        <dbReference type="EMBL" id="RZU15423.1"/>
    </source>
</evidence>
<comment type="cofactor">
    <cofactor evidence="8">
        <name>Mg(2+)</name>
        <dbReference type="ChEBI" id="CHEBI:18420"/>
    </cofactor>
    <text evidence="8">Binds 1 Mg(2+) ion per subunit.</text>
</comment>
<dbReference type="GO" id="GO:0006099">
    <property type="term" value="P:tricarboxylic acid cycle"/>
    <property type="evidence" value="ECO:0007669"/>
    <property type="project" value="UniProtKB-UniRule"/>
</dbReference>
<comment type="similarity">
    <text evidence="1 8">Belongs to the succinate/malate CoA ligase beta subunit family.</text>
</comment>
<feature type="binding site" evidence="8">
    <location>
        <begin position="52"/>
        <end position="54"/>
    </location>
    <ligand>
        <name>ATP</name>
        <dbReference type="ChEBI" id="CHEBI:30616"/>
    </ligand>
</feature>
<keyword evidence="3 8" id="KW-0436">Ligase</keyword>
<comment type="function">
    <text evidence="8">Succinyl-CoA synthetase functions in the citric acid cycle (TCA), coupling the hydrolysis of succinyl-CoA to the synthesis of either ATP or GTP and thus represents the only step of substrate-level phosphorylation in the TCA. The beta subunit provides nucleotide specificity of the enzyme and binds the substrate succinate, while the binding sites for coenzyme A and phosphate are found in the alpha subunit.</text>
</comment>
<dbReference type="PIRSF" id="PIRSF001554">
    <property type="entry name" value="SucCS_beta"/>
    <property type="match status" value="1"/>
</dbReference>
<dbReference type="UniPathway" id="UPA00223">
    <property type="reaction ID" value="UER00999"/>
</dbReference>
<dbReference type="GO" id="GO:0004776">
    <property type="term" value="F:succinate-CoA ligase (GDP-forming) activity"/>
    <property type="evidence" value="ECO:0007669"/>
    <property type="project" value="RHEA"/>
</dbReference>
<comment type="caution">
    <text evidence="8">Lacks conserved residue(s) required for the propagation of feature annotation.</text>
</comment>
<comment type="caution">
    <text evidence="10">The sequence shown here is derived from an EMBL/GenBank/DDBJ whole genome shotgun (WGS) entry which is preliminary data.</text>
</comment>
<dbReference type="RefSeq" id="WP_130443996.1">
    <property type="nucleotide sequence ID" value="NZ_SHKR01000012.1"/>
</dbReference>
<evidence type="ECO:0000256" key="3">
    <source>
        <dbReference type="ARBA" id="ARBA00022598"/>
    </source>
</evidence>
<dbReference type="OrthoDB" id="9802602at2"/>
<dbReference type="AlphaFoldDB" id="A0A4Q7WYX6"/>
<keyword evidence="2 8" id="KW-0816">Tricarboxylic acid cycle</keyword>
<dbReference type="FunFam" id="3.30.470.20:FF:000002">
    <property type="entry name" value="Succinate--CoA ligase [ADP-forming] subunit beta"/>
    <property type="match status" value="1"/>
</dbReference>
<dbReference type="Gene3D" id="3.30.1490.20">
    <property type="entry name" value="ATP-grasp fold, A domain"/>
    <property type="match status" value="1"/>
</dbReference>
<dbReference type="NCBIfam" id="NF001913">
    <property type="entry name" value="PRK00696.1"/>
    <property type="match status" value="1"/>
</dbReference>
<dbReference type="InterPro" id="IPR005811">
    <property type="entry name" value="SUCC_ACL_C"/>
</dbReference>
<dbReference type="PANTHER" id="PTHR11815">
    <property type="entry name" value="SUCCINYL-COA SYNTHETASE BETA CHAIN"/>
    <property type="match status" value="1"/>
</dbReference>
<dbReference type="GO" id="GO:0004775">
    <property type="term" value="F:succinate-CoA ligase (ADP-forming) activity"/>
    <property type="evidence" value="ECO:0007669"/>
    <property type="project" value="UniProtKB-UniRule"/>
</dbReference>
<sequence length="390" mass="40690">MDLMEFQAKTVFAKHGVRTTVGAVVTTPEEARAAAEKIGGRVVVKAQVKTGGRGKAGGVKLASSPDEAEEKAREILGLDIKGHVVKILNIVPAAAIAEEYYFSFLVDRANRNYLCIASAAGGMEIEEVAHTNPDAVAQISIDPAAGVDEAKAREIAEAAKYPADVIDAVVPEIVKLYEVFIAEDASLVEVNPLVKLEDGNVEALDGKVTLDENADFRHPDHAEFEDISAADPLEAAAKAKGLNYVKLDGSVGIIGNGAGLVMSTLDVVAYAGEEFGGQKPANFLDIGGGASAEVMANGLEIIISDPQVESVFVNVFGGITACDAVANGIVQAFELLASRGEAVTKPLVVRLDGNNAEEGRRILDEAGLAGLERVDTMDGAAKRAAELAAK</sequence>
<protein>
    <recommendedName>
        <fullName evidence="8">Succinate--CoA ligase [ADP-forming] subunit beta</fullName>
        <ecNumber evidence="8">6.2.1.5</ecNumber>
    </recommendedName>
    <alternativeName>
        <fullName evidence="8">Succinyl-CoA synthetase subunit beta</fullName>
        <shortName evidence="8">SCS-beta</shortName>
    </alternativeName>
</protein>
<keyword evidence="5 8" id="KW-0547">Nucleotide-binding</keyword>
<dbReference type="PROSITE" id="PS50975">
    <property type="entry name" value="ATP_GRASP"/>
    <property type="match status" value="1"/>
</dbReference>
<dbReference type="SUPFAM" id="SSF52210">
    <property type="entry name" value="Succinyl-CoA synthetase domains"/>
    <property type="match status" value="1"/>
</dbReference>
<gene>
    <name evidence="8" type="primary">sucC</name>
    <name evidence="10" type="ORF">EV645_2960</name>
</gene>
<dbReference type="InterPro" id="IPR013650">
    <property type="entry name" value="ATP-grasp_succ-CoA_synth-type"/>
</dbReference>
<keyword evidence="11" id="KW-1185">Reference proteome</keyword>
<feature type="binding site" evidence="8">
    <location>
        <begin position="318"/>
        <end position="320"/>
    </location>
    <ligand>
        <name>substrate</name>
        <note>ligand shared with subunit alpha</note>
    </ligand>
</feature>
<comment type="pathway">
    <text evidence="8">Carbohydrate metabolism; tricarboxylic acid cycle; succinate from succinyl-CoA (ligase route): step 1/1.</text>
</comment>
<proteinExistence type="inferred from homology"/>
<evidence type="ECO:0000259" key="9">
    <source>
        <dbReference type="PROSITE" id="PS50975"/>
    </source>
</evidence>
<dbReference type="EMBL" id="SHKR01000012">
    <property type="protein sequence ID" value="RZU15423.1"/>
    <property type="molecule type" value="Genomic_DNA"/>
</dbReference>
<keyword evidence="6 8" id="KW-0067">ATP-binding</keyword>
<dbReference type="HAMAP" id="MF_00558">
    <property type="entry name" value="Succ_CoA_beta"/>
    <property type="match status" value="1"/>
</dbReference>
<evidence type="ECO:0000256" key="2">
    <source>
        <dbReference type="ARBA" id="ARBA00022532"/>
    </source>
</evidence>
<dbReference type="EC" id="6.2.1.5" evidence="8"/>
<comment type="catalytic activity">
    <reaction evidence="8">
        <text>GTP + succinate + CoA = succinyl-CoA + GDP + phosphate</text>
        <dbReference type="Rhea" id="RHEA:22120"/>
        <dbReference type="ChEBI" id="CHEBI:30031"/>
        <dbReference type="ChEBI" id="CHEBI:37565"/>
        <dbReference type="ChEBI" id="CHEBI:43474"/>
        <dbReference type="ChEBI" id="CHEBI:57287"/>
        <dbReference type="ChEBI" id="CHEBI:57292"/>
        <dbReference type="ChEBI" id="CHEBI:58189"/>
    </reaction>
</comment>
<evidence type="ECO:0000313" key="11">
    <source>
        <dbReference type="Proteomes" id="UP000292027"/>
    </source>
</evidence>
<feature type="binding site" evidence="8">
    <location>
        <position position="191"/>
    </location>
    <ligand>
        <name>Mg(2+)</name>
        <dbReference type="ChEBI" id="CHEBI:18420"/>
    </ligand>
</feature>
<dbReference type="Pfam" id="PF00549">
    <property type="entry name" value="Ligase_CoA"/>
    <property type="match status" value="1"/>
</dbReference>
<dbReference type="GO" id="GO:0006104">
    <property type="term" value="P:succinyl-CoA metabolic process"/>
    <property type="evidence" value="ECO:0007669"/>
    <property type="project" value="TreeGrafter"/>
</dbReference>
<dbReference type="InterPro" id="IPR017866">
    <property type="entry name" value="Succ-CoA_synthase_bsu_CS"/>
</dbReference>
<dbReference type="InterPro" id="IPR016102">
    <property type="entry name" value="Succinyl-CoA_synth-like"/>
</dbReference>
<dbReference type="SUPFAM" id="SSF56059">
    <property type="entry name" value="Glutathione synthetase ATP-binding domain-like"/>
    <property type="match status" value="1"/>
</dbReference>
<dbReference type="FunFam" id="3.30.1490.20:FF:000014">
    <property type="entry name" value="Succinate--CoA ligase [ADP-forming] subunit beta"/>
    <property type="match status" value="1"/>
</dbReference>
<evidence type="ECO:0000256" key="4">
    <source>
        <dbReference type="ARBA" id="ARBA00022723"/>
    </source>
</evidence>
<dbReference type="NCBIfam" id="TIGR01016">
    <property type="entry name" value="sucCoAbeta"/>
    <property type="match status" value="1"/>
</dbReference>
<dbReference type="InterPro" id="IPR005809">
    <property type="entry name" value="Succ_CoA_ligase-like_bsu"/>
</dbReference>
<feature type="binding site" evidence="8">
    <location>
        <position position="94"/>
    </location>
    <ligand>
        <name>ATP</name>
        <dbReference type="ChEBI" id="CHEBI:30616"/>
    </ligand>
</feature>
<dbReference type="GO" id="GO:0000287">
    <property type="term" value="F:magnesium ion binding"/>
    <property type="evidence" value="ECO:0007669"/>
    <property type="project" value="UniProtKB-UniRule"/>
</dbReference>
<dbReference type="GO" id="GO:0042709">
    <property type="term" value="C:succinate-CoA ligase complex"/>
    <property type="evidence" value="ECO:0007669"/>
    <property type="project" value="TreeGrafter"/>
</dbReference>
<dbReference type="Gene3D" id="3.30.470.20">
    <property type="entry name" value="ATP-grasp fold, B domain"/>
    <property type="match status" value="1"/>
</dbReference>
<reference evidence="10 11" key="1">
    <citation type="journal article" date="2015" name="Stand. Genomic Sci.">
        <title>Genomic Encyclopedia of Bacterial and Archaeal Type Strains, Phase III: the genomes of soil and plant-associated and newly described type strains.</title>
        <authorList>
            <person name="Whitman W.B."/>
            <person name="Woyke T."/>
            <person name="Klenk H.P."/>
            <person name="Zhou Y."/>
            <person name="Lilburn T.G."/>
            <person name="Beck B.J."/>
            <person name="De Vos P."/>
            <person name="Vandamme P."/>
            <person name="Eisen J.A."/>
            <person name="Garrity G."/>
            <person name="Hugenholtz P."/>
            <person name="Kyrpides N.C."/>
        </authorList>
    </citation>
    <scope>NUCLEOTIDE SEQUENCE [LARGE SCALE GENOMIC DNA]</scope>
    <source>
        <strain evidence="10 11">VKM Ac-2540</strain>
    </source>
</reference>
<evidence type="ECO:0000256" key="5">
    <source>
        <dbReference type="ARBA" id="ARBA00022741"/>
    </source>
</evidence>
<dbReference type="FunFam" id="3.40.50.261:FF:000007">
    <property type="entry name" value="Succinate--CoA ligase [ADP-forming] subunit beta"/>
    <property type="match status" value="1"/>
</dbReference>